<keyword evidence="2" id="KW-1185">Reference proteome</keyword>
<name>A0A7D5RAF0_9ARCH</name>
<protein>
    <submittedName>
        <fullName evidence="1">Uncharacterized protein</fullName>
    </submittedName>
</protein>
<dbReference type="AlphaFoldDB" id="A0A7D5RAF0"/>
<sequence>MKQKVILQNESSNYFSEHQNFKQKNWFSSVCIMIKNKITFEQITDALNSLKSERIKVNHLCPSRAHQNFSRSFDSLIPIPIWLELFWK</sequence>
<reference evidence="1 2" key="1">
    <citation type="submission" date="2018-02" db="EMBL/GenBank/DDBJ databases">
        <title>Complete genome of Nitrosopumilus ureaphilus PS0.</title>
        <authorList>
            <person name="Qin W."/>
            <person name="Zheng Y."/>
            <person name="Stahl D.A."/>
        </authorList>
    </citation>
    <scope>NUCLEOTIDE SEQUENCE [LARGE SCALE GENOMIC DNA]</scope>
    <source>
        <strain evidence="1 2">PS0</strain>
    </source>
</reference>
<gene>
    <name evidence="1" type="ORF">C5F50_02210</name>
</gene>
<dbReference type="Proteomes" id="UP000509478">
    <property type="component" value="Chromosome"/>
</dbReference>
<accession>A0A7D5RAF0</accession>
<evidence type="ECO:0000313" key="2">
    <source>
        <dbReference type="Proteomes" id="UP000509478"/>
    </source>
</evidence>
<evidence type="ECO:0000313" key="1">
    <source>
        <dbReference type="EMBL" id="QLH06022.1"/>
    </source>
</evidence>
<organism evidence="1 2">
    <name type="scientific">Nitrosopumilus ureiphilus</name>
    <dbReference type="NCBI Taxonomy" id="1470067"/>
    <lineage>
        <taxon>Archaea</taxon>
        <taxon>Nitrososphaerota</taxon>
        <taxon>Nitrososphaeria</taxon>
        <taxon>Nitrosopumilales</taxon>
        <taxon>Nitrosopumilaceae</taxon>
        <taxon>Nitrosopumilus</taxon>
    </lineage>
</organism>
<dbReference type="KEGG" id="nue:C5F50_02210"/>
<dbReference type="EMBL" id="CP026995">
    <property type="protein sequence ID" value="QLH06022.1"/>
    <property type="molecule type" value="Genomic_DNA"/>
</dbReference>
<proteinExistence type="predicted"/>